<feature type="transmembrane region" description="Helical" evidence="1">
    <location>
        <begin position="105"/>
        <end position="128"/>
    </location>
</feature>
<name>A0A3R9YN90_9SPHN</name>
<keyword evidence="1" id="KW-0472">Membrane</keyword>
<organism evidence="2 3">
    <name type="scientific">Sphingomonas ginkgonis</name>
    <dbReference type="NCBI Taxonomy" id="2315330"/>
    <lineage>
        <taxon>Bacteria</taxon>
        <taxon>Pseudomonadati</taxon>
        <taxon>Pseudomonadota</taxon>
        <taxon>Alphaproteobacteria</taxon>
        <taxon>Sphingomonadales</taxon>
        <taxon>Sphingomonadaceae</taxon>
        <taxon>Sphingomonas</taxon>
    </lineage>
</organism>
<reference evidence="2 3" key="1">
    <citation type="submission" date="2018-12" db="EMBL/GenBank/DDBJ databases">
        <title>Sphingomonas sp. HMF7854 Genome sequencing and assembly.</title>
        <authorList>
            <person name="Cha I."/>
            <person name="Kang H."/>
            <person name="Kim H."/>
            <person name="Kang J."/>
            <person name="Joh K."/>
        </authorList>
    </citation>
    <scope>NUCLEOTIDE SEQUENCE [LARGE SCALE GENOMIC DNA]</scope>
    <source>
        <strain evidence="2 3">HMF7854</strain>
    </source>
</reference>
<dbReference type="AlphaFoldDB" id="A0A3R9YN90"/>
<dbReference type="EMBL" id="RWJF01000001">
    <property type="protein sequence ID" value="RST31370.1"/>
    <property type="molecule type" value="Genomic_DNA"/>
</dbReference>
<feature type="transmembrane region" description="Helical" evidence="1">
    <location>
        <begin position="64"/>
        <end position="85"/>
    </location>
</feature>
<protein>
    <submittedName>
        <fullName evidence="2">Uncharacterized protein</fullName>
    </submittedName>
</protein>
<feature type="transmembrane region" description="Helical" evidence="1">
    <location>
        <begin position="36"/>
        <end position="52"/>
    </location>
</feature>
<sequence>MIRRDKRARSVLAMTLGVIVLVHLGIVGLIMSNAGLSTTVLAALALVVAHSARKQVTPATSHRLSRTVATLLLVTGMTLVLFGLAAAHLCNADLEVLRLCSAPRAVDIVCHKLGPVLLLLGLTGMLAMHRRSSLDGR</sequence>
<accession>A0A3R9YN90</accession>
<dbReference type="RefSeq" id="WP_126719198.1">
    <property type="nucleotide sequence ID" value="NZ_RWJF01000001.1"/>
</dbReference>
<evidence type="ECO:0000256" key="1">
    <source>
        <dbReference type="SAM" id="Phobius"/>
    </source>
</evidence>
<evidence type="ECO:0000313" key="2">
    <source>
        <dbReference type="EMBL" id="RST31370.1"/>
    </source>
</evidence>
<keyword evidence="3" id="KW-1185">Reference proteome</keyword>
<keyword evidence="1" id="KW-0812">Transmembrane</keyword>
<comment type="caution">
    <text evidence="2">The sequence shown here is derived from an EMBL/GenBank/DDBJ whole genome shotgun (WGS) entry which is preliminary data.</text>
</comment>
<gene>
    <name evidence="2" type="ORF">HMF7854_11360</name>
</gene>
<dbReference type="Proteomes" id="UP000274661">
    <property type="component" value="Unassembled WGS sequence"/>
</dbReference>
<proteinExistence type="predicted"/>
<evidence type="ECO:0000313" key="3">
    <source>
        <dbReference type="Proteomes" id="UP000274661"/>
    </source>
</evidence>
<feature type="transmembrane region" description="Helical" evidence="1">
    <location>
        <begin position="12"/>
        <end position="30"/>
    </location>
</feature>
<keyword evidence="1" id="KW-1133">Transmembrane helix</keyword>